<name>A0A1I7S6A7_BURXY</name>
<evidence type="ECO:0000256" key="1">
    <source>
        <dbReference type="SAM" id="MobiDB-lite"/>
    </source>
</evidence>
<organism evidence="2 3">
    <name type="scientific">Bursaphelenchus xylophilus</name>
    <name type="common">Pinewood nematode worm</name>
    <name type="synonym">Aphelenchoides xylophilus</name>
    <dbReference type="NCBI Taxonomy" id="6326"/>
    <lineage>
        <taxon>Eukaryota</taxon>
        <taxon>Metazoa</taxon>
        <taxon>Ecdysozoa</taxon>
        <taxon>Nematoda</taxon>
        <taxon>Chromadorea</taxon>
        <taxon>Rhabditida</taxon>
        <taxon>Tylenchina</taxon>
        <taxon>Tylenchomorpha</taxon>
        <taxon>Aphelenchoidea</taxon>
        <taxon>Aphelenchoididae</taxon>
        <taxon>Bursaphelenchus</taxon>
    </lineage>
</organism>
<reference evidence="3" key="1">
    <citation type="submission" date="2016-11" db="UniProtKB">
        <authorList>
            <consortium name="WormBaseParasite"/>
        </authorList>
    </citation>
    <scope>IDENTIFICATION</scope>
</reference>
<evidence type="ECO:0000313" key="3">
    <source>
        <dbReference type="WBParaSite" id="BXY_0854400.1"/>
    </source>
</evidence>
<feature type="compositionally biased region" description="Basic and acidic residues" evidence="1">
    <location>
        <begin position="210"/>
        <end position="233"/>
    </location>
</feature>
<protein>
    <submittedName>
        <fullName evidence="3">Uncharacterized protein</fullName>
    </submittedName>
</protein>
<dbReference type="AlphaFoldDB" id="A0A1I7S6A7"/>
<feature type="compositionally biased region" description="Basic and acidic residues" evidence="1">
    <location>
        <begin position="106"/>
        <end position="117"/>
    </location>
</feature>
<sequence length="250" mass="27853">MKVRKIFYIFYLESAHSVDFFWSIKVKLGMCKPKNRKTKESTKSAQKGMPRSSQEVARLAREAAMSSAPLTPHLLPGKQITPMKARGSAPAAKKRTSTSLQQPPNNDRERPEAEITRVRTVTARGADSKTAIPLKVGQEKMMKSSGENDDVVGRPGYRRSFKPFGEASEAPESKIEHKKLSTQRESNDHSNSNESNSKKSAKSVKSVKSGRNEDSQKSEKALSEKAEDNERGGSRRSVKERKSESEQKSE</sequence>
<dbReference type="WBParaSite" id="BXY_0854400.1">
    <property type="protein sequence ID" value="BXY_0854400.1"/>
    <property type="gene ID" value="BXY_0854400"/>
</dbReference>
<dbReference type="Proteomes" id="UP000095284">
    <property type="component" value="Unplaced"/>
</dbReference>
<accession>A0A1I7S6A7</accession>
<feature type="region of interest" description="Disordered" evidence="1">
    <location>
        <begin position="34"/>
        <end position="250"/>
    </location>
</feature>
<feature type="compositionally biased region" description="Basic and acidic residues" evidence="1">
    <location>
        <begin position="240"/>
        <end position="250"/>
    </location>
</feature>
<proteinExistence type="predicted"/>
<evidence type="ECO:0000313" key="2">
    <source>
        <dbReference type="Proteomes" id="UP000095284"/>
    </source>
</evidence>